<dbReference type="EMBL" id="JBBKAJ010000021">
    <property type="protein sequence ID" value="MEJ8632476.1"/>
    <property type="molecule type" value="Genomic_DNA"/>
</dbReference>
<evidence type="ECO:0000313" key="1">
    <source>
        <dbReference type="EMBL" id="MEJ8632476.1"/>
    </source>
</evidence>
<sequence>MGSFVTGVFPESWWWWAHGLLQVYLGALFLVAAWAKMMLTRERRVAWLESVKSLPRWGVAPVAVMLPMVEMAVGVAVLGGAFGVAAPVAAAAVLMLFTLVIVGVVGRGLEVDCGCFGALGRGQMVSVRQILRNVVLLAGCGVLVWFPGGWAISGLPWSAQAVVILTATLMLIAAAWRRRRLRLAAATPATQAVANEDRATGQTAPE</sequence>
<keyword evidence="2" id="KW-1185">Reference proteome</keyword>
<evidence type="ECO:0000313" key="2">
    <source>
        <dbReference type="Proteomes" id="UP001377168"/>
    </source>
</evidence>
<comment type="caution">
    <text evidence="1">The sequence shown here is derived from an EMBL/GenBank/DDBJ whole genome shotgun (WGS) entry which is preliminary data.</text>
</comment>
<gene>
    <name evidence="1" type="ORF">WKI67_03405</name>
</gene>
<proteinExistence type="predicted"/>
<organism evidence="1 2">
    <name type="scientific">Streptomyces achmelvichensis</name>
    <dbReference type="NCBI Taxonomy" id="3134111"/>
    <lineage>
        <taxon>Bacteria</taxon>
        <taxon>Bacillati</taxon>
        <taxon>Actinomycetota</taxon>
        <taxon>Actinomycetes</taxon>
        <taxon>Kitasatosporales</taxon>
        <taxon>Streptomycetaceae</taxon>
        <taxon>Streptomyces</taxon>
    </lineage>
</organism>
<name>A0ACC6PM61_9ACTN</name>
<protein>
    <submittedName>
        <fullName evidence="1">MauE/DoxX family redox-associated membrane protein</fullName>
    </submittedName>
</protein>
<dbReference type="Proteomes" id="UP001377168">
    <property type="component" value="Unassembled WGS sequence"/>
</dbReference>
<accession>A0ACC6PM61</accession>
<reference evidence="1" key="1">
    <citation type="submission" date="2024-03" db="EMBL/GenBank/DDBJ databases">
        <title>Novel Streptomyces species of biotechnological and ecological value are a feature of Machair soil.</title>
        <authorList>
            <person name="Prole J.R."/>
            <person name="Goodfellow M."/>
            <person name="Allenby N."/>
            <person name="Ward A.C."/>
        </authorList>
    </citation>
    <scope>NUCLEOTIDE SEQUENCE</scope>
    <source>
        <strain evidence="1">MS2.AVA.5</strain>
    </source>
</reference>